<feature type="transmembrane region" description="Helical" evidence="1">
    <location>
        <begin position="128"/>
        <end position="149"/>
    </location>
</feature>
<accession>A0A853INY6</accession>
<dbReference type="EMBL" id="JACCKX010000001">
    <property type="protein sequence ID" value="NZA02323.1"/>
    <property type="molecule type" value="Genomic_DNA"/>
</dbReference>
<sequence length="150" mass="16577">MAGALLLFVVELILVGTGLLALWRHHHSRWRACEGQVVSHDAVSVSTGTTGSPLWRPVVRYTYEVQGQHFFGDRYAYSRAEGLDGQVAVRGRLAQYYAPGTKIIVWHRIDRPNISMLHLHAARSRSQMWALVTSGVLVAGVGMLVLVMAA</sequence>
<proteinExistence type="predicted"/>
<gene>
    <name evidence="3" type="ORF">H0I39_12190</name>
</gene>
<evidence type="ECO:0000313" key="3">
    <source>
        <dbReference type="EMBL" id="NZA02323.1"/>
    </source>
</evidence>
<reference evidence="3 4" key="1">
    <citation type="submission" date="2020-07" db="EMBL/GenBank/DDBJ databases">
        <authorList>
            <person name="Maaloum M."/>
        </authorList>
    </citation>
    <scope>NUCLEOTIDE SEQUENCE [LARGE SCALE GENOMIC DNA]</scope>
    <source>
        <strain evidence="3 4">GCS-AN-3</strain>
    </source>
</reference>
<evidence type="ECO:0000313" key="4">
    <source>
        <dbReference type="Proteomes" id="UP000589716"/>
    </source>
</evidence>
<protein>
    <submittedName>
        <fullName evidence="3">DUF3592 domain-containing protein</fullName>
    </submittedName>
</protein>
<keyword evidence="1" id="KW-1133">Transmembrane helix</keyword>
<feature type="domain" description="DUF3592" evidence="2">
    <location>
        <begin position="34"/>
        <end position="118"/>
    </location>
</feature>
<organism evidence="3 4">
    <name type="scientific">Ottowia beijingensis</name>
    <dbReference type="NCBI Taxonomy" id="1207057"/>
    <lineage>
        <taxon>Bacteria</taxon>
        <taxon>Pseudomonadati</taxon>
        <taxon>Pseudomonadota</taxon>
        <taxon>Betaproteobacteria</taxon>
        <taxon>Burkholderiales</taxon>
        <taxon>Comamonadaceae</taxon>
        <taxon>Ottowia</taxon>
    </lineage>
</organism>
<dbReference type="InterPro" id="IPR021994">
    <property type="entry name" value="DUF3592"/>
</dbReference>
<keyword evidence="4" id="KW-1185">Reference proteome</keyword>
<dbReference type="Pfam" id="PF12158">
    <property type="entry name" value="DUF3592"/>
    <property type="match status" value="1"/>
</dbReference>
<keyword evidence="1" id="KW-0472">Membrane</keyword>
<dbReference type="RefSeq" id="WP_180550666.1">
    <property type="nucleotide sequence ID" value="NZ_JACCKX010000001.1"/>
</dbReference>
<name>A0A853INY6_9BURK</name>
<evidence type="ECO:0000259" key="2">
    <source>
        <dbReference type="Pfam" id="PF12158"/>
    </source>
</evidence>
<comment type="caution">
    <text evidence="3">The sequence shown here is derived from an EMBL/GenBank/DDBJ whole genome shotgun (WGS) entry which is preliminary data.</text>
</comment>
<dbReference type="AlphaFoldDB" id="A0A853INY6"/>
<keyword evidence="1" id="KW-0812">Transmembrane</keyword>
<feature type="transmembrane region" description="Helical" evidence="1">
    <location>
        <begin position="6"/>
        <end position="23"/>
    </location>
</feature>
<evidence type="ECO:0000256" key="1">
    <source>
        <dbReference type="SAM" id="Phobius"/>
    </source>
</evidence>
<dbReference type="Proteomes" id="UP000589716">
    <property type="component" value="Unassembled WGS sequence"/>
</dbReference>